<organism evidence="1 2">
    <name type="scientific">[Myrmecia] bisecta</name>
    <dbReference type="NCBI Taxonomy" id="41462"/>
    <lineage>
        <taxon>Eukaryota</taxon>
        <taxon>Viridiplantae</taxon>
        <taxon>Chlorophyta</taxon>
        <taxon>core chlorophytes</taxon>
        <taxon>Trebouxiophyceae</taxon>
        <taxon>Trebouxiales</taxon>
        <taxon>Trebouxiaceae</taxon>
        <taxon>Myrmecia</taxon>
    </lineage>
</organism>
<accession>A0AAW1QTE7</accession>
<gene>
    <name evidence="1" type="ORF">WJX72_011036</name>
</gene>
<dbReference type="AlphaFoldDB" id="A0AAW1QTE7"/>
<name>A0AAW1QTE7_9CHLO</name>
<evidence type="ECO:0000313" key="1">
    <source>
        <dbReference type="EMBL" id="KAK9824518.1"/>
    </source>
</evidence>
<keyword evidence="2" id="KW-1185">Reference proteome</keyword>
<evidence type="ECO:0000313" key="2">
    <source>
        <dbReference type="Proteomes" id="UP001489004"/>
    </source>
</evidence>
<protein>
    <submittedName>
        <fullName evidence="1">Uncharacterized protein</fullName>
    </submittedName>
</protein>
<dbReference type="Proteomes" id="UP001489004">
    <property type="component" value="Unassembled WGS sequence"/>
</dbReference>
<comment type="caution">
    <text evidence="1">The sequence shown here is derived from an EMBL/GenBank/DDBJ whole genome shotgun (WGS) entry which is preliminary data.</text>
</comment>
<reference evidence="1 2" key="1">
    <citation type="journal article" date="2024" name="Nat. Commun.">
        <title>Phylogenomics reveals the evolutionary origins of lichenization in chlorophyte algae.</title>
        <authorList>
            <person name="Puginier C."/>
            <person name="Libourel C."/>
            <person name="Otte J."/>
            <person name="Skaloud P."/>
            <person name="Haon M."/>
            <person name="Grisel S."/>
            <person name="Petersen M."/>
            <person name="Berrin J.G."/>
            <person name="Delaux P.M."/>
            <person name="Dal Grande F."/>
            <person name="Keller J."/>
        </authorList>
    </citation>
    <scope>NUCLEOTIDE SEQUENCE [LARGE SCALE GENOMIC DNA]</scope>
    <source>
        <strain evidence="1 2">SAG 2043</strain>
    </source>
</reference>
<sequence>MSAEALQQLAAGPADQQLAVVHPASHCLSEFPVDFVTGITQAIPVSQALLAHMRSTFARLGGMRFAAYHLEYLTKFLAARLRSVVNPPTAAEARQQRSAVHSWLQIVHSIVPWSFTAAKAGSSWAHAALQELDIVRLTTVVIEAAQLSDSNMFDDFQHDAAVVLHDLHFRMPMGGFLSGSALDRVLGSVQHVWTTVTPNSPLIRTLRRWWLSALHLHPGASIQAEEPLQFDQCLLVTYIIRNGLGHGQELFSRAWLDTIGDQLGSYVVAFNILPVVEWLPLLRSLTIMADMPHFYTAMQRHWVEGQARCPALVECLAQAVVNIAAMPMVPGATEELKNNIQIVHAAISMLRHLAKRDHTEPQLLEALYPTGIFEESHGPSQGIGRNYHAPTLQLLHAGGSAKLIEAAVHVMSRTSKVQIGDVDVQDSLLKTCLLSIALHATDCAPNMRANLSLLGTLRKLFFSQDLLRDINDLIIPTVFTVDALLAPATRPSVESFDNPFRFLPDLPDRDALQRYAAAWVIPHLLRVPPVSEALLDQWATLLSVLVTQLAPKGAITEGAVYAILEAMGSFFEAILAQVDPFFVPTTQEEREEFGEEGQGVGAANLARVLIE</sequence>
<dbReference type="EMBL" id="JALJOR010000002">
    <property type="protein sequence ID" value="KAK9824518.1"/>
    <property type="molecule type" value="Genomic_DNA"/>
</dbReference>
<proteinExistence type="predicted"/>